<dbReference type="Pfam" id="PF07883">
    <property type="entry name" value="Cupin_2"/>
    <property type="match status" value="1"/>
</dbReference>
<evidence type="ECO:0000259" key="1">
    <source>
        <dbReference type="Pfam" id="PF07883"/>
    </source>
</evidence>
<dbReference type="Gene3D" id="2.60.120.10">
    <property type="entry name" value="Jelly Rolls"/>
    <property type="match status" value="2"/>
</dbReference>
<dbReference type="InterPro" id="IPR013096">
    <property type="entry name" value="Cupin_2"/>
</dbReference>
<evidence type="ECO:0000313" key="3">
    <source>
        <dbReference type="Proteomes" id="UP001501671"/>
    </source>
</evidence>
<keyword evidence="3" id="KW-1185">Reference proteome</keyword>
<proteinExistence type="predicted"/>
<comment type="caution">
    <text evidence="2">The sequence shown here is derived from an EMBL/GenBank/DDBJ whole genome shotgun (WGS) entry which is preliminary data.</text>
</comment>
<feature type="domain" description="Cupin type-2" evidence="1">
    <location>
        <begin position="75"/>
        <end position="143"/>
    </location>
</feature>
<reference evidence="3" key="1">
    <citation type="journal article" date="2019" name="Int. J. Syst. Evol. Microbiol.">
        <title>The Global Catalogue of Microorganisms (GCM) 10K type strain sequencing project: providing services to taxonomists for standard genome sequencing and annotation.</title>
        <authorList>
            <consortium name="The Broad Institute Genomics Platform"/>
            <consortium name="The Broad Institute Genome Sequencing Center for Infectious Disease"/>
            <person name="Wu L."/>
            <person name="Ma J."/>
        </authorList>
    </citation>
    <scope>NUCLEOTIDE SEQUENCE [LARGE SCALE GENOMIC DNA]</scope>
    <source>
        <strain evidence="3">JCM 17666</strain>
    </source>
</reference>
<dbReference type="SUPFAM" id="SSF51182">
    <property type="entry name" value="RmlC-like cupins"/>
    <property type="match status" value="1"/>
</dbReference>
<dbReference type="InterPro" id="IPR014710">
    <property type="entry name" value="RmlC-like_jellyroll"/>
</dbReference>
<organism evidence="2 3">
    <name type="scientific">Pigmentiphaga soli</name>
    <dbReference type="NCBI Taxonomy" id="1007095"/>
    <lineage>
        <taxon>Bacteria</taxon>
        <taxon>Pseudomonadati</taxon>
        <taxon>Pseudomonadota</taxon>
        <taxon>Betaproteobacteria</taxon>
        <taxon>Burkholderiales</taxon>
        <taxon>Alcaligenaceae</taxon>
        <taxon>Pigmentiphaga</taxon>
    </lineage>
</organism>
<name>A0ABP8HB09_9BURK</name>
<accession>A0ABP8HB09</accession>
<dbReference type="EMBL" id="BAABFO010000015">
    <property type="protein sequence ID" value="GAA4336722.1"/>
    <property type="molecule type" value="Genomic_DNA"/>
</dbReference>
<dbReference type="InterPro" id="IPR011051">
    <property type="entry name" value="RmlC_Cupin_sf"/>
</dbReference>
<gene>
    <name evidence="2" type="ORF">GCM10023144_31490</name>
</gene>
<sequence>MHMSNSNEAKTPAARDPYKILRDPYLEWIEREGAAVFEDFGCNMFEVETKPWPRFGMDGVAVHLKGRGDFMSIFVMDLKPGKSSTPVRHLYEETIYVLAGRGSTTIEAADGRKYSFEWGPGSLFAIPLNARYQHFNGSGRDTARLACSTTAPGSMNMFYNENFIFDNPWHFPERMGQDRYFDGDGDYIPIKPGQNIWETNFVPDLASLELTDWAARGVGSTNIMLMMADSVMHVHSSEMPVGTYKKAHRHDPGAHVMCVTGKGYSLGWFKDESDLIRVDWTHGVVFAPMNNMFHQHFNAGPMPARYLATIFGSLRYPFLTNKRELNQSGVDTSVKEGGNQIEYEDQFPLIAQMYEESARENGFEVKMSKFDIPGMKKR</sequence>
<protein>
    <recommendedName>
        <fullName evidence="1">Cupin type-2 domain-containing protein</fullName>
    </recommendedName>
</protein>
<evidence type="ECO:0000313" key="2">
    <source>
        <dbReference type="EMBL" id="GAA4336722.1"/>
    </source>
</evidence>
<dbReference type="Proteomes" id="UP001501671">
    <property type="component" value="Unassembled WGS sequence"/>
</dbReference>